<dbReference type="PROSITE" id="PS50808">
    <property type="entry name" value="ZF_BED"/>
    <property type="match status" value="1"/>
</dbReference>
<dbReference type="Pfam" id="PF14372">
    <property type="entry name" value="hAT-like_RNase-H"/>
    <property type="match status" value="1"/>
</dbReference>
<dbReference type="PANTHER" id="PTHR46481:SF8">
    <property type="entry name" value="ZINC FINGER BED DOMAIN-CONTAINING PROTEIN RICESLEEPER 1-LIKE"/>
    <property type="match status" value="1"/>
</dbReference>
<reference evidence="10" key="3">
    <citation type="submission" date="2018-07" db="EMBL/GenBank/DDBJ databases">
        <title>WGS assembly of Glycine max.</title>
        <authorList>
            <person name="Schmutz J."/>
            <person name="Cannon S."/>
            <person name="Schlueter J."/>
            <person name="Ma J."/>
            <person name="Mitros T."/>
            <person name="Nelson W."/>
            <person name="Hyten D."/>
            <person name="Song Q."/>
            <person name="Thelen J."/>
            <person name="Cheng J."/>
            <person name="Xu D."/>
            <person name="Hellsten U."/>
            <person name="May G."/>
            <person name="Yu Y."/>
            <person name="Sakurai T."/>
            <person name="Umezawa T."/>
            <person name="Bhattacharyya M."/>
            <person name="Sandhu D."/>
            <person name="Valliyodan B."/>
            <person name="Lindquist E."/>
            <person name="Peto M."/>
            <person name="Grant D."/>
            <person name="Shu S."/>
            <person name="Goodstein D."/>
            <person name="Barry K."/>
            <person name="Futrell-Griggs M."/>
            <person name="Abernathy B."/>
            <person name="Du J."/>
            <person name="Tian Z."/>
            <person name="Zhu L."/>
            <person name="Gill N."/>
            <person name="Joshi T."/>
            <person name="Libault M."/>
            <person name="Sethuraman A."/>
            <person name="Zhang X."/>
            <person name="Shinozaki K."/>
            <person name="Nguyen H."/>
            <person name="Wing R."/>
            <person name="Cregan P."/>
            <person name="Specht J."/>
            <person name="Grimwood J."/>
            <person name="Rokhsar D."/>
            <person name="Stacey G."/>
            <person name="Shoemaker R."/>
            <person name="Jackson S."/>
        </authorList>
    </citation>
    <scope>NUCLEOTIDE SEQUENCE</scope>
    <source>
        <tissue evidence="10">Callus</tissue>
    </source>
</reference>
<protein>
    <recommendedName>
        <fullName evidence="9">BED-type domain-containing protein</fullName>
    </recommendedName>
</protein>
<keyword evidence="2 7" id="KW-0863">Zinc-finger</keyword>
<sequence length="377" mass="43355">MDSSLPEIAKDSIANTSYASTTKTPLPHHSKASSKRKTRSIAWDHFKEDSNEDYKVACNYCGTLIKFKGGPSAMKNHLLRCPDNPNKGQKVQRSIASSSQILEGQVGGGVHSSPSCFKFDQELCRKELVKMFVIVELPFQFLDNEAFIKFLFVLQPRFSAPSHATLTCDTFIIFDEEKENCVHILCLIVKHGLTHVKKIVLRIHVAVKYIRSSPSRLTKFKGYVEHEKILYKGLVCLNVETRWNSTYLMLEATIKYQKAFDMLEMEDKKYVDDLQRGHGEVFAIGRKIRKCENHNDFYISSMATQIRVKHDKYWETPNGINILLLIVVVLDPRCKVKYVNHFDNYLFNEDQVDELKLKLSYSVKSLYEQHQGVEEGS</sequence>
<dbReference type="InterPro" id="IPR003656">
    <property type="entry name" value="Znf_BED"/>
</dbReference>
<dbReference type="GO" id="GO:0003677">
    <property type="term" value="F:DNA binding"/>
    <property type="evidence" value="ECO:0007669"/>
    <property type="project" value="UniProtKB-KW"/>
</dbReference>
<dbReference type="GO" id="GO:0008270">
    <property type="term" value="F:zinc ion binding"/>
    <property type="evidence" value="ECO:0007669"/>
    <property type="project" value="UniProtKB-KW"/>
</dbReference>
<evidence type="ECO:0000256" key="8">
    <source>
        <dbReference type="SAM" id="MobiDB-lite"/>
    </source>
</evidence>
<dbReference type="SUPFAM" id="SSF57667">
    <property type="entry name" value="beta-beta-alpha zinc fingers"/>
    <property type="match status" value="1"/>
</dbReference>
<dbReference type="InterPro" id="IPR052035">
    <property type="entry name" value="ZnF_BED_domain_contain"/>
</dbReference>
<keyword evidence="12" id="KW-1185">Reference proteome</keyword>
<keyword evidence="4" id="KW-0805">Transcription regulation</keyword>
<dbReference type="PaxDb" id="3847-GLYMA01G33888.1"/>
<feature type="compositionally biased region" description="Basic residues" evidence="8">
    <location>
        <begin position="26"/>
        <end position="39"/>
    </location>
</feature>
<dbReference type="SUPFAM" id="SSF53098">
    <property type="entry name" value="Ribonuclease H-like"/>
    <property type="match status" value="1"/>
</dbReference>
<evidence type="ECO:0000256" key="1">
    <source>
        <dbReference type="ARBA" id="ARBA00022723"/>
    </source>
</evidence>
<evidence type="ECO:0000256" key="7">
    <source>
        <dbReference type="PROSITE-ProRule" id="PRU00027"/>
    </source>
</evidence>
<keyword evidence="1" id="KW-0479">Metal-binding</keyword>
<reference evidence="10 11" key="1">
    <citation type="journal article" date="2010" name="Nature">
        <title>Genome sequence of the palaeopolyploid soybean.</title>
        <authorList>
            <person name="Schmutz J."/>
            <person name="Cannon S.B."/>
            <person name="Schlueter J."/>
            <person name="Ma J."/>
            <person name="Mitros T."/>
            <person name="Nelson W."/>
            <person name="Hyten D.L."/>
            <person name="Song Q."/>
            <person name="Thelen J.J."/>
            <person name="Cheng J."/>
            <person name="Xu D."/>
            <person name="Hellsten U."/>
            <person name="May G.D."/>
            <person name="Yu Y."/>
            <person name="Sakurai T."/>
            <person name="Umezawa T."/>
            <person name="Bhattacharyya M.K."/>
            <person name="Sandhu D."/>
            <person name="Valliyodan B."/>
            <person name="Lindquist E."/>
            <person name="Peto M."/>
            <person name="Grant D."/>
            <person name="Shu S."/>
            <person name="Goodstein D."/>
            <person name="Barry K."/>
            <person name="Futrell-Griggs M."/>
            <person name="Abernathy B."/>
            <person name="Du J."/>
            <person name="Tian Z."/>
            <person name="Zhu L."/>
            <person name="Gill N."/>
            <person name="Joshi T."/>
            <person name="Libault M."/>
            <person name="Sethuraman A."/>
            <person name="Zhang X.-C."/>
            <person name="Shinozaki K."/>
            <person name="Nguyen H.T."/>
            <person name="Wing R.A."/>
            <person name="Cregan P."/>
            <person name="Specht J."/>
            <person name="Grimwood J."/>
            <person name="Rokhsar D."/>
            <person name="Stacey G."/>
            <person name="Shoemaker R.C."/>
            <person name="Jackson S.A."/>
        </authorList>
    </citation>
    <scope>NUCLEOTIDE SEQUENCE</scope>
    <source>
        <strain evidence="11">cv. Williams 82</strain>
        <tissue evidence="10">Callus</tissue>
    </source>
</reference>
<dbReference type="SMART" id="SM00614">
    <property type="entry name" value="ZnF_BED"/>
    <property type="match status" value="1"/>
</dbReference>
<dbReference type="Pfam" id="PF02892">
    <property type="entry name" value="zf-BED"/>
    <property type="match status" value="1"/>
</dbReference>
<keyword evidence="3" id="KW-0862">Zinc</keyword>
<evidence type="ECO:0000313" key="12">
    <source>
        <dbReference type="Proteomes" id="UP000008827"/>
    </source>
</evidence>
<evidence type="ECO:0000259" key="9">
    <source>
        <dbReference type="PROSITE" id="PS50808"/>
    </source>
</evidence>
<dbReference type="InterPro" id="IPR036236">
    <property type="entry name" value="Znf_C2H2_sf"/>
</dbReference>
<feature type="region of interest" description="Disordered" evidence="8">
    <location>
        <begin position="1"/>
        <end position="39"/>
    </location>
</feature>
<dbReference type="InterPro" id="IPR012337">
    <property type="entry name" value="RNaseH-like_sf"/>
</dbReference>
<name>K7K3S3_SOYBN</name>
<reference evidence="11" key="2">
    <citation type="submission" date="2018-02" db="UniProtKB">
        <authorList>
            <consortium name="EnsemblPlants"/>
        </authorList>
    </citation>
    <scope>IDENTIFICATION</scope>
    <source>
        <strain evidence="11">Williams 82</strain>
    </source>
</reference>
<feature type="domain" description="BED-type" evidence="9">
    <location>
        <begin position="37"/>
        <end position="88"/>
    </location>
</feature>
<keyword evidence="5" id="KW-0238">DNA-binding</keyword>
<gene>
    <name evidence="10" type="ORF">GLYMA_01G140800</name>
</gene>
<evidence type="ECO:0000256" key="4">
    <source>
        <dbReference type="ARBA" id="ARBA00023015"/>
    </source>
</evidence>
<dbReference type="AlphaFoldDB" id="K7K3S3"/>
<evidence type="ECO:0000256" key="5">
    <source>
        <dbReference type="ARBA" id="ARBA00023125"/>
    </source>
</evidence>
<evidence type="ECO:0000313" key="11">
    <source>
        <dbReference type="EnsemblPlants" id="KRH76234"/>
    </source>
</evidence>
<organism evidence="10">
    <name type="scientific">Glycine max</name>
    <name type="common">Soybean</name>
    <name type="synonym">Glycine hispida</name>
    <dbReference type="NCBI Taxonomy" id="3847"/>
    <lineage>
        <taxon>Eukaryota</taxon>
        <taxon>Viridiplantae</taxon>
        <taxon>Streptophyta</taxon>
        <taxon>Embryophyta</taxon>
        <taxon>Tracheophyta</taxon>
        <taxon>Spermatophyta</taxon>
        <taxon>Magnoliopsida</taxon>
        <taxon>eudicotyledons</taxon>
        <taxon>Gunneridae</taxon>
        <taxon>Pentapetalae</taxon>
        <taxon>rosids</taxon>
        <taxon>fabids</taxon>
        <taxon>Fabales</taxon>
        <taxon>Fabaceae</taxon>
        <taxon>Papilionoideae</taxon>
        <taxon>50 kb inversion clade</taxon>
        <taxon>NPAAA clade</taxon>
        <taxon>indigoferoid/millettioid clade</taxon>
        <taxon>Phaseoleae</taxon>
        <taxon>Glycine</taxon>
        <taxon>Glycine subgen. Soja</taxon>
    </lineage>
</organism>
<keyword evidence="6" id="KW-0804">Transcription</keyword>
<dbReference type="EnsemblPlants" id="KRH76234">
    <property type="protein sequence ID" value="KRH76234"/>
    <property type="gene ID" value="GLYMA_01G140800"/>
</dbReference>
<accession>K7K3S3</accession>
<dbReference type="EMBL" id="CM000834">
    <property type="protein sequence ID" value="KRH76234.1"/>
    <property type="molecule type" value="Genomic_DNA"/>
</dbReference>
<dbReference type="eggNOG" id="KOG1121">
    <property type="taxonomic scope" value="Eukaryota"/>
</dbReference>
<dbReference type="InterPro" id="IPR025525">
    <property type="entry name" value="hAT-like_transposase_RNase-H"/>
</dbReference>
<dbReference type="PANTHER" id="PTHR46481">
    <property type="entry name" value="ZINC FINGER BED DOMAIN-CONTAINING PROTEIN 4"/>
    <property type="match status" value="1"/>
</dbReference>
<dbReference type="InParanoid" id="K7K3S3"/>
<dbReference type="Proteomes" id="UP000008827">
    <property type="component" value="Chromosome 1"/>
</dbReference>
<dbReference type="OMA" id="RHTEHIV"/>
<evidence type="ECO:0000256" key="3">
    <source>
        <dbReference type="ARBA" id="ARBA00022833"/>
    </source>
</evidence>
<dbReference type="HOGENOM" id="CLU_009123_1_5_1"/>
<proteinExistence type="predicted"/>
<dbReference type="Gramene" id="KRH76234">
    <property type="protein sequence ID" value="KRH76234"/>
    <property type="gene ID" value="GLYMA_01G140800"/>
</dbReference>
<evidence type="ECO:0000313" key="10">
    <source>
        <dbReference type="EMBL" id="KRH76234.1"/>
    </source>
</evidence>
<evidence type="ECO:0000256" key="6">
    <source>
        <dbReference type="ARBA" id="ARBA00023163"/>
    </source>
</evidence>
<feature type="compositionally biased region" description="Polar residues" evidence="8">
    <location>
        <begin position="13"/>
        <end position="24"/>
    </location>
</feature>
<evidence type="ECO:0000256" key="2">
    <source>
        <dbReference type="ARBA" id="ARBA00022771"/>
    </source>
</evidence>